<keyword evidence="1" id="KW-0732">Signal</keyword>
<dbReference type="InterPro" id="IPR015943">
    <property type="entry name" value="WD40/YVTN_repeat-like_dom_sf"/>
</dbReference>
<feature type="signal peptide" evidence="1">
    <location>
        <begin position="1"/>
        <end position="29"/>
    </location>
</feature>
<evidence type="ECO:0000256" key="1">
    <source>
        <dbReference type="SAM" id="SignalP"/>
    </source>
</evidence>
<name>A0A7X6RSG6_9ACTN</name>
<dbReference type="SUPFAM" id="SSF50969">
    <property type="entry name" value="YVTN repeat-like/Quinoprotein amine dehydrogenase"/>
    <property type="match status" value="1"/>
</dbReference>
<dbReference type="InterPro" id="IPR047697">
    <property type="entry name" value="AztD-like"/>
</dbReference>
<sequence length="400" mass="41742">MNTPTNNATTRFPARAALPVLLSAGLLLTACGTGEEAGQEQDGEERASAEAVVENPVVTTYDGGLYVLDGQSLEVVEDIALEGFNRINPAGDDRHLLVSTSEGFQVLDAAGAELTDTLFPADTPGHVVRHAGRTVLFADGSGEITAFDTGALGDGLPETDVHSAEEAHHGVAVELANGEMLLTLGDEEERVGAVVLDASGEEVARSEECPGVHGETTAEGEAVVIGCEDGVLVYQGGEFTKVDSPDDYGRIGNQAGSEESPIVLGDYKTDPDAELERPERVALVDTAAGELTLVDLPASYTFRSLGRGPDGEALVLGTDGSLHVIDPGAGEIVDSIEVMDEWQEPLEWQQPRPALFVRGATAYVSDPATKQVHALDLESGEVTASVTLDAEPNELSGVAS</sequence>
<dbReference type="Proteomes" id="UP000553209">
    <property type="component" value="Unassembled WGS sequence"/>
</dbReference>
<dbReference type="EMBL" id="JAAXPG010000029">
    <property type="protein sequence ID" value="NKZ00930.1"/>
    <property type="molecule type" value="Genomic_DNA"/>
</dbReference>
<dbReference type="Gene3D" id="2.130.10.10">
    <property type="entry name" value="YVTN repeat-like/Quinoprotein amine dehydrogenase"/>
    <property type="match status" value="2"/>
</dbReference>
<dbReference type="NCBIfam" id="NF038015">
    <property type="entry name" value="AztD"/>
    <property type="match status" value="1"/>
</dbReference>
<dbReference type="RefSeq" id="WP_061081199.1">
    <property type="nucleotide sequence ID" value="NZ_JAAXPG010000029.1"/>
</dbReference>
<proteinExistence type="predicted"/>
<comment type="caution">
    <text evidence="2">The sequence shown here is derived from an EMBL/GenBank/DDBJ whole genome shotgun (WGS) entry which is preliminary data.</text>
</comment>
<evidence type="ECO:0008006" key="4">
    <source>
        <dbReference type="Google" id="ProtNLM"/>
    </source>
</evidence>
<dbReference type="AlphaFoldDB" id="A0A7X6RSG6"/>
<reference evidence="2 3" key="1">
    <citation type="submission" date="2020-04" db="EMBL/GenBank/DDBJ databases">
        <title>MicrobeNet Type strains.</title>
        <authorList>
            <person name="Nicholson A.C."/>
        </authorList>
    </citation>
    <scope>NUCLEOTIDE SEQUENCE [LARGE SCALE GENOMIC DNA]</scope>
    <source>
        <strain evidence="2 3">ATCC 23612</strain>
    </source>
</reference>
<gene>
    <name evidence="2" type="ORF">HGB44_25145</name>
</gene>
<evidence type="ECO:0000313" key="3">
    <source>
        <dbReference type="Proteomes" id="UP000553209"/>
    </source>
</evidence>
<dbReference type="InterPro" id="IPR011044">
    <property type="entry name" value="Quino_amine_DH_bsu"/>
</dbReference>
<organism evidence="2 3">
    <name type="scientific">Nocardiopsis alborubida</name>
    <dbReference type="NCBI Taxonomy" id="146802"/>
    <lineage>
        <taxon>Bacteria</taxon>
        <taxon>Bacillati</taxon>
        <taxon>Actinomycetota</taxon>
        <taxon>Actinomycetes</taxon>
        <taxon>Streptosporangiales</taxon>
        <taxon>Nocardiopsidaceae</taxon>
        <taxon>Nocardiopsis</taxon>
    </lineage>
</organism>
<feature type="chain" id="PRO_5039701212" description="Secreted protein" evidence="1">
    <location>
        <begin position="30"/>
        <end position="400"/>
    </location>
</feature>
<accession>A0A7X6RSG6</accession>
<evidence type="ECO:0000313" key="2">
    <source>
        <dbReference type="EMBL" id="NKZ00930.1"/>
    </source>
</evidence>
<keyword evidence="3" id="KW-1185">Reference proteome</keyword>
<protein>
    <recommendedName>
        <fullName evidence="4">Secreted protein</fullName>
    </recommendedName>
</protein>